<accession>A0A9D4FU05</accession>
<dbReference type="EMBL" id="JAIWYP010000007">
    <property type="protein sequence ID" value="KAH3801932.1"/>
    <property type="molecule type" value="Genomic_DNA"/>
</dbReference>
<sequence>MCEADVTSQQQSDEMGFSKGSDSNTFMPARREDRGRGGRGQGYRGSGCGRGRGCEGENNNINFSYDTVASSLSQNLKHNYPMQLGKVNGNEVTVLRDTGANCVIVSSDLVKD</sequence>
<feature type="region of interest" description="Disordered" evidence="1">
    <location>
        <begin position="1"/>
        <end position="54"/>
    </location>
</feature>
<name>A0A9D4FU05_DREPO</name>
<evidence type="ECO:0000313" key="2">
    <source>
        <dbReference type="EMBL" id="KAH3801932.1"/>
    </source>
</evidence>
<reference evidence="2" key="1">
    <citation type="journal article" date="2019" name="bioRxiv">
        <title>The Genome of the Zebra Mussel, Dreissena polymorpha: A Resource for Invasive Species Research.</title>
        <authorList>
            <person name="McCartney M.A."/>
            <person name="Auch B."/>
            <person name="Kono T."/>
            <person name="Mallez S."/>
            <person name="Zhang Y."/>
            <person name="Obille A."/>
            <person name="Becker A."/>
            <person name="Abrahante J.E."/>
            <person name="Garbe J."/>
            <person name="Badalamenti J.P."/>
            <person name="Herman A."/>
            <person name="Mangelson H."/>
            <person name="Liachko I."/>
            <person name="Sullivan S."/>
            <person name="Sone E.D."/>
            <person name="Koren S."/>
            <person name="Silverstein K.A.T."/>
            <person name="Beckman K.B."/>
            <person name="Gohl D.M."/>
        </authorList>
    </citation>
    <scope>NUCLEOTIDE SEQUENCE</scope>
    <source>
        <strain evidence="2">Duluth1</strain>
        <tissue evidence="2">Whole animal</tissue>
    </source>
</reference>
<reference evidence="2" key="2">
    <citation type="submission" date="2020-11" db="EMBL/GenBank/DDBJ databases">
        <authorList>
            <person name="McCartney M.A."/>
            <person name="Auch B."/>
            <person name="Kono T."/>
            <person name="Mallez S."/>
            <person name="Becker A."/>
            <person name="Gohl D.M."/>
            <person name="Silverstein K.A.T."/>
            <person name="Koren S."/>
            <person name="Bechman K.B."/>
            <person name="Herman A."/>
            <person name="Abrahante J.E."/>
            <person name="Garbe J."/>
        </authorList>
    </citation>
    <scope>NUCLEOTIDE SEQUENCE</scope>
    <source>
        <strain evidence="2">Duluth1</strain>
        <tissue evidence="2">Whole animal</tissue>
    </source>
</reference>
<comment type="caution">
    <text evidence="2">The sequence shown here is derived from an EMBL/GenBank/DDBJ whole genome shotgun (WGS) entry which is preliminary data.</text>
</comment>
<gene>
    <name evidence="2" type="ORF">DPMN_155594</name>
</gene>
<proteinExistence type="predicted"/>
<dbReference type="AlphaFoldDB" id="A0A9D4FU05"/>
<evidence type="ECO:0000313" key="3">
    <source>
        <dbReference type="Proteomes" id="UP000828390"/>
    </source>
</evidence>
<evidence type="ECO:0000256" key="1">
    <source>
        <dbReference type="SAM" id="MobiDB-lite"/>
    </source>
</evidence>
<feature type="compositionally biased region" description="Polar residues" evidence="1">
    <location>
        <begin position="1"/>
        <end position="13"/>
    </location>
</feature>
<dbReference type="Proteomes" id="UP000828390">
    <property type="component" value="Unassembled WGS sequence"/>
</dbReference>
<keyword evidence="3" id="KW-1185">Reference proteome</keyword>
<protein>
    <submittedName>
        <fullName evidence="2">Uncharacterized protein</fullName>
    </submittedName>
</protein>
<organism evidence="2 3">
    <name type="scientific">Dreissena polymorpha</name>
    <name type="common">Zebra mussel</name>
    <name type="synonym">Mytilus polymorpha</name>
    <dbReference type="NCBI Taxonomy" id="45954"/>
    <lineage>
        <taxon>Eukaryota</taxon>
        <taxon>Metazoa</taxon>
        <taxon>Spiralia</taxon>
        <taxon>Lophotrochozoa</taxon>
        <taxon>Mollusca</taxon>
        <taxon>Bivalvia</taxon>
        <taxon>Autobranchia</taxon>
        <taxon>Heteroconchia</taxon>
        <taxon>Euheterodonta</taxon>
        <taxon>Imparidentia</taxon>
        <taxon>Neoheterodontei</taxon>
        <taxon>Myida</taxon>
        <taxon>Dreissenoidea</taxon>
        <taxon>Dreissenidae</taxon>
        <taxon>Dreissena</taxon>
    </lineage>
</organism>
<feature type="compositionally biased region" description="Gly residues" evidence="1">
    <location>
        <begin position="38"/>
        <end position="51"/>
    </location>
</feature>